<dbReference type="PANTHER" id="PTHR34385:SF1">
    <property type="entry name" value="PEPTIDOGLYCAN L-ALANYL-D-GLUTAMATE ENDOPEPTIDASE CWLK"/>
    <property type="match status" value="1"/>
</dbReference>
<keyword evidence="2" id="KW-0645">Protease</keyword>
<accession>A0A327WZN5</accession>
<comment type="caution">
    <text evidence="2">The sequence shown here is derived from an EMBL/GenBank/DDBJ whole genome shotgun (WGS) entry which is preliminary data.</text>
</comment>
<feature type="domain" description="D-alanyl-D-alanine carboxypeptidase-like core" evidence="1">
    <location>
        <begin position="36"/>
        <end position="179"/>
    </location>
</feature>
<evidence type="ECO:0000259" key="1">
    <source>
        <dbReference type="Pfam" id="PF02557"/>
    </source>
</evidence>
<dbReference type="CDD" id="cd14847">
    <property type="entry name" value="DD-carboxypeptidase_like"/>
    <property type="match status" value="1"/>
</dbReference>
<dbReference type="Pfam" id="PF02557">
    <property type="entry name" value="VanY"/>
    <property type="match status" value="1"/>
</dbReference>
<dbReference type="PANTHER" id="PTHR34385">
    <property type="entry name" value="D-ALANYL-D-ALANINE CARBOXYPEPTIDASE"/>
    <property type="match status" value="1"/>
</dbReference>
<keyword evidence="2" id="KW-0121">Carboxypeptidase</keyword>
<dbReference type="Gene3D" id="3.30.1380.10">
    <property type="match status" value="1"/>
</dbReference>
<reference evidence="3 5" key="1">
    <citation type="journal article" date="2018" name="Front. Microbiol.">
        <title>Genome-Based Analysis Reveals the Taxonomy and Diversity of the Family Idiomarinaceae.</title>
        <authorList>
            <person name="Liu Y."/>
            <person name="Lai Q."/>
            <person name="Shao Z."/>
        </authorList>
    </citation>
    <scope>NUCLEOTIDE SEQUENCE [LARGE SCALE GENOMIC DNA]</scope>
    <source>
        <strain evidence="3 5">CF12-14</strain>
    </source>
</reference>
<dbReference type="AlphaFoldDB" id="A0A327WZN5"/>
<sequence>MSTYEPLLNDLTPAFLTGQTDTHVLPVNVENPQAPRIHAQCLGAFMSMQQAAADDGIDLKIASGFRDYARQQAIWQRKCEATKTLAGEALDDALHAILRWSAMPGASRHHWGTDMDVYDPSALGDATLQLEPWEYAANGPMHPLYLWLQQHAQSFGFDWPYARDLGGVAVEPWHLSYRPLAQSFLAQMNRDVLLGAWQASPPARHDWLVTHVDSLLERYVQRVT</sequence>
<dbReference type="InterPro" id="IPR003709">
    <property type="entry name" value="VanY-like_core_dom"/>
</dbReference>
<dbReference type="OrthoDB" id="9792074at2"/>
<dbReference type="RefSeq" id="WP_111569065.1">
    <property type="nucleotide sequence ID" value="NZ_PIPK01000004.1"/>
</dbReference>
<evidence type="ECO:0000313" key="4">
    <source>
        <dbReference type="Proteomes" id="UP000249203"/>
    </source>
</evidence>
<reference evidence="2 4" key="2">
    <citation type="submission" date="2018-06" db="EMBL/GenBank/DDBJ databases">
        <title>Genomic Encyclopedia of Type Strains, Phase III (KMG-III): the genomes of soil and plant-associated and newly described type strains.</title>
        <authorList>
            <person name="Whitman W."/>
        </authorList>
    </citation>
    <scope>NUCLEOTIDE SEQUENCE [LARGE SCALE GENOMIC DNA]</scope>
    <source>
        <strain evidence="2 4">CGMCC 1.15366</strain>
    </source>
</reference>
<keyword evidence="2" id="KW-0378">Hydrolase</keyword>
<dbReference type="EMBL" id="QLMD01000004">
    <property type="protein sequence ID" value="RAJ98981.1"/>
    <property type="molecule type" value="Genomic_DNA"/>
</dbReference>
<protein>
    <submittedName>
        <fullName evidence="2">LAS superfamily LD-carboxypeptidase LdcB</fullName>
    </submittedName>
    <submittedName>
        <fullName evidence="3">Peptidase M15</fullName>
    </submittedName>
</protein>
<dbReference type="Proteomes" id="UP000249203">
    <property type="component" value="Unassembled WGS sequence"/>
</dbReference>
<dbReference type="GO" id="GO:0004180">
    <property type="term" value="F:carboxypeptidase activity"/>
    <property type="evidence" value="ECO:0007669"/>
    <property type="project" value="UniProtKB-KW"/>
</dbReference>
<dbReference type="GO" id="GO:0006508">
    <property type="term" value="P:proteolysis"/>
    <property type="evidence" value="ECO:0007669"/>
    <property type="project" value="InterPro"/>
</dbReference>
<evidence type="ECO:0000313" key="3">
    <source>
        <dbReference type="EMBL" id="RUO25119.1"/>
    </source>
</evidence>
<evidence type="ECO:0000313" key="2">
    <source>
        <dbReference type="EMBL" id="RAJ98981.1"/>
    </source>
</evidence>
<dbReference type="EMBL" id="PIPK01000004">
    <property type="protein sequence ID" value="RUO25119.1"/>
    <property type="molecule type" value="Genomic_DNA"/>
</dbReference>
<dbReference type="InterPro" id="IPR009045">
    <property type="entry name" value="Zn_M74/Hedgehog-like"/>
</dbReference>
<dbReference type="SUPFAM" id="SSF55166">
    <property type="entry name" value="Hedgehog/DD-peptidase"/>
    <property type="match status" value="1"/>
</dbReference>
<keyword evidence="5" id="KW-1185">Reference proteome</keyword>
<evidence type="ECO:0000313" key="5">
    <source>
        <dbReference type="Proteomes" id="UP000287865"/>
    </source>
</evidence>
<organism evidence="2 4">
    <name type="scientific">Aliidiomarina maris</name>
    <dbReference type="NCBI Taxonomy" id="531312"/>
    <lineage>
        <taxon>Bacteria</taxon>
        <taxon>Pseudomonadati</taxon>
        <taxon>Pseudomonadota</taxon>
        <taxon>Gammaproteobacteria</taxon>
        <taxon>Alteromonadales</taxon>
        <taxon>Idiomarinaceae</taxon>
        <taxon>Aliidiomarina</taxon>
    </lineage>
</organism>
<gene>
    <name evidence="2" type="ORF">B0I24_104185</name>
    <name evidence="3" type="ORF">CWE07_06490</name>
</gene>
<proteinExistence type="predicted"/>
<name>A0A327WZN5_9GAMM</name>
<dbReference type="Proteomes" id="UP000287865">
    <property type="component" value="Unassembled WGS sequence"/>
</dbReference>
<dbReference type="InterPro" id="IPR052179">
    <property type="entry name" value="DD-CPase-like"/>
</dbReference>